<accession>A0A226D9G9</accession>
<evidence type="ECO:0000313" key="3">
    <source>
        <dbReference type="Proteomes" id="UP000198287"/>
    </source>
</evidence>
<keyword evidence="3" id="KW-1185">Reference proteome</keyword>
<gene>
    <name evidence="2" type="ORF">Fcan01_23314</name>
</gene>
<reference evidence="2 3" key="1">
    <citation type="submission" date="2015-12" db="EMBL/GenBank/DDBJ databases">
        <title>The genome of Folsomia candida.</title>
        <authorList>
            <person name="Faddeeva A."/>
            <person name="Derks M.F."/>
            <person name="Anvar Y."/>
            <person name="Smit S."/>
            <person name="Van Straalen N."/>
            <person name="Roelofs D."/>
        </authorList>
    </citation>
    <scope>NUCLEOTIDE SEQUENCE [LARGE SCALE GENOMIC DNA]</scope>
    <source>
        <strain evidence="2 3">VU population</strain>
        <tissue evidence="2">Whole body</tissue>
    </source>
</reference>
<sequence length="177" mass="20024">MDEHSQCFDSSCDVESSDDEIENCGDASASQIQTHQELITEPDSDDEDFLQPNFNASYEEAIAQIFDRDDHGSQILNNSLPFSTNGFESPHILPESPPRSTPAVWNWNLSPNHKSNVVDFDESGSGFTIHPSPNFSELDSFETFFCDEARQICINETNIYSDQSNNKAVWKMEEFIK</sequence>
<dbReference type="EMBL" id="LNIX01000027">
    <property type="protein sequence ID" value="OXA42205.1"/>
    <property type="molecule type" value="Genomic_DNA"/>
</dbReference>
<feature type="region of interest" description="Disordered" evidence="1">
    <location>
        <begin position="1"/>
        <end position="34"/>
    </location>
</feature>
<comment type="caution">
    <text evidence="2">The sequence shown here is derived from an EMBL/GenBank/DDBJ whole genome shotgun (WGS) entry which is preliminary data.</text>
</comment>
<dbReference type="Proteomes" id="UP000198287">
    <property type="component" value="Unassembled WGS sequence"/>
</dbReference>
<name>A0A226D9G9_FOLCA</name>
<proteinExistence type="predicted"/>
<evidence type="ECO:0000313" key="2">
    <source>
        <dbReference type="EMBL" id="OXA42205.1"/>
    </source>
</evidence>
<protein>
    <submittedName>
        <fullName evidence="2">Uncharacterized protein</fullName>
    </submittedName>
</protein>
<organism evidence="2 3">
    <name type="scientific">Folsomia candida</name>
    <name type="common">Springtail</name>
    <dbReference type="NCBI Taxonomy" id="158441"/>
    <lineage>
        <taxon>Eukaryota</taxon>
        <taxon>Metazoa</taxon>
        <taxon>Ecdysozoa</taxon>
        <taxon>Arthropoda</taxon>
        <taxon>Hexapoda</taxon>
        <taxon>Collembola</taxon>
        <taxon>Entomobryomorpha</taxon>
        <taxon>Isotomoidea</taxon>
        <taxon>Isotomidae</taxon>
        <taxon>Proisotominae</taxon>
        <taxon>Folsomia</taxon>
    </lineage>
</organism>
<dbReference type="AlphaFoldDB" id="A0A226D9G9"/>
<evidence type="ECO:0000256" key="1">
    <source>
        <dbReference type="SAM" id="MobiDB-lite"/>
    </source>
</evidence>